<keyword evidence="3" id="KW-1003">Cell membrane</keyword>
<name>A1K8J6_AZOSB</name>
<evidence type="ECO:0000256" key="5">
    <source>
        <dbReference type="ARBA" id="ARBA00022989"/>
    </source>
</evidence>
<evidence type="ECO:0000313" key="8">
    <source>
        <dbReference type="EMBL" id="CAL95151.1"/>
    </source>
</evidence>
<dbReference type="Proteomes" id="UP000002588">
    <property type="component" value="Chromosome"/>
</dbReference>
<keyword evidence="8" id="KW-0808">Transferase</keyword>
<feature type="transmembrane region" description="Helical" evidence="7">
    <location>
        <begin position="199"/>
        <end position="218"/>
    </location>
</feature>
<feature type="transmembrane region" description="Helical" evidence="7">
    <location>
        <begin position="122"/>
        <end position="146"/>
    </location>
</feature>
<dbReference type="eggNOG" id="COG0679">
    <property type="taxonomic scope" value="Bacteria"/>
</dbReference>
<reference evidence="8 9" key="1">
    <citation type="journal article" date="2006" name="Nat. Biotechnol.">
        <title>Complete genome of the mutualistic, N2-fixing grass endophyte Azoarcus sp. strain BH72.</title>
        <authorList>
            <person name="Krause A."/>
            <person name="Ramakumar A."/>
            <person name="Bartels D."/>
            <person name="Battistoni F."/>
            <person name="Bekel T."/>
            <person name="Boch J."/>
            <person name="Boehm M."/>
            <person name="Friedrich F."/>
            <person name="Hurek T."/>
            <person name="Krause L."/>
            <person name="Linke B."/>
            <person name="McHardy A.C."/>
            <person name="Sarkar A."/>
            <person name="Schneiker S."/>
            <person name="Syed A.A."/>
            <person name="Thauer R."/>
            <person name="Vorhoelter F.-J."/>
            <person name="Weidner S."/>
            <person name="Puehler A."/>
            <person name="Reinhold-Hurek B."/>
            <person name="Kaiser O."/>
            <person name="Goesmann A."/>
        </authorList>
    </citation>
    <scope>NUCLEOTIDE SEQUENCE [LARGE SCALE GENOMIC DNA]</scope>
    <source>
        <strain evidence="8 9">BH72</strain>
    </source>
</reference>
<dbReference type="HOGENOM" id="CLU_056175_2_0_4"/>
<evidence type="ECO:0000256" key="6">
    <source>
        <dbReference type="ARBA" id="ARBA00023136"/>
    </source>
</evidence>
<gene>
    <name evidence="8" type="primary">mdcF2</name>
    <name evidence="8" type="ordered locus">azo2534</name>
</gene>
<protein>
    <submittedName>
        <fullName evidence="8">Malonate transporter</fullName>
        <ecNumber evidence="8">2.7.7.-</ecNumber>
    </submittedName>
</protein>
<feature type="transmembrane region" description="Helical" evidence="7">
    <location>
        <begin position="64"/>
        <end position="83"/>
    </location>
</feature>
<dbReference type="KEGG" id="azo:azo2534"/>
<keyword evidence="6 7" id="KW-0472">Membrane</keyword>
<feature type="transmembrane region" description="Helical" evidence="7">
    <location>
        <begin position="34"/>
        <end position="52"/>
    </location>
</feature>
<dbReference type="Pfam" id="PF03547">
    <property type="entry name" value="Mem_trans"/>
    <property type="match status" value="1"/>
</dbReference>
<dbReference type="RefSeq" id="WP_011766261.1">
    <property type="nucleotide sequence ID" value="NC_008702.1"/>
</dbReference>
<keyword evidence="5 7" id="KW-1133">Transmembrane helix</keyword>
<evidence type="ECO:0000256" key="7">
    <source>
        <dbReference type="SAM" id="Phobius"/>
    </source>
</evidence>
<feature type="transmembrane region" description="Helical" evidence="7">
    <location>
        <begin position="230"/>
        <end position="250"/>
    </location>
</feature>
<dbReference type="EMBL" id="AM406670">
    <property type="protein sequence ID" value="CAL95151.1"/>
    <property type="molecule type" value="Genomic_DNA"/>
</dbReference>
<evidence type="ECO:0000256" key="4">
    <source>
        <dbReference type="ARBA" id="ARBA00022692"/>
    </source>
</evidence>
<dbReference type="STRING" id="62928.azo2534"/>
<dbReference type="GO" id="GO:0016020">
    <property type="term" value="C:membrane"/>
    <property type="evidence" value="ECO:0007669"/>
    <property type="project" value="UniProtKB-SubCell"/>
</dbReference>
<dbReference type="AlphaFoldDB" id="A1K8J6"/>
<evidence type="ECO:0000256" key="2">
    <source>
        <dbReference type="ARBA" id="ARBA00022448"/>
    </source>
</evidence>
<keyword evidence="4 7" id="KW-0812">Transmembrane</keyword>
<dbReference type="GO" id="GO:0016779">
    <property type="term" value="F:nucleotidyltransferase activity"/>
    <property type="evidence" value="ECO:0007669"/>
    <property type="project" value="UniProtKB-KW"/>
</dbReference>
<dbReference type="PANTHER" id="PTHR36838:SF3">
    <property type="entry name" value="TRANSPORTER AUXIN EFFLUX CARRIER EC FAMILY"/>
    <property type="match status" value="1"/>
</dbReference>
<feature type="transmembrane region" description="Helical" evidence="7">
    <location>
        <begin position="256"/>
        <end position="276"/>
    </location>
</feature>
<keyword evidence="8" id="KW-0548">Nucleotidyltransferase</keyword>
<keyword evidence="9" id="KW-1185">Reference proteome</keyword>
<feature type="transmembrane region" description="Helical" evidence="7">
    <location>
        <begin position="6"/>
        <end position="22"/>
    </location>
</feature>
<dbReference type="InterPro" id="IPR004776">
    <property type="entry name" value="Mem_transp_PIN-like"/>
</dbReference>
<evidence type="ECO:0000313" key="9">
    <source>
        <dbReference type="Proteomes" id="UP000002588"/>
    </source>
</evidence>
<dbReference type="GO" id="GO:0055085">
    <property type="term" value="P:transmembrane transport"/>
    <property type="evidence" value="ECO:0007669"/>
    <property type="project" value="InterPro"/>
</dbReference>
<organism evidence="8 9">
    <name type="scientific">Azoarcus sp. (strain BH72)</name>
    <dbReference type="NCBI Taxonomy" id="418699"/>
    <lineage>
        <taxon>Bacteria</taxon>
        <taxon>Pseudomonadati</taxon>
        <taxon>Pseudomonadota</taxon>
        <taxon>Betaproteobacteria</taxon>
        <taxon>Rhodocyclales</taxon>
        <taxon>Zoogloeaceae</taxon>
        <taxon>Azoarcus</taxon>
    </lineage>
</organism>
<dbReference type="EC" id="2.7.7.-" evidence="8"/>
<feature type="transmembrane region" description="Helical" evidence="7">
    <location>
        <begin position="95"/>
        <end position="116"/>
    </location>
</feature>
<sequence>MLDILAITGPIFIVIAIGFAAVRSGLFAKADTRALGAFVINIALPAVLFKALSQRSFGEVMNPTHLAAYAIGSLAAFGVGVMVMRVLRRQPMPKAAIVGMGMAMSNSAFIGFPVALQLFGQAAAVGLALALIVENLILLPLVIALAESSGDNGAKLGRVVAQTFARLLKNPIVLAILAGFGASLLGLRPPLMLAKAIDMLALASAPVALFVIGGALVGQKVGGMMADLGLIAAGKLVLHPLAVLTMFWLLPPVDPVLQMAGVLFASAPMATVYPIIGQKYGQDGMCSAALVVTTVASFVTLSVVVGVLRASAPIAAG</sequence>
<evidence type="ECO:0000256" key="1">
    <source>
        <dbReference type="ARBA" id="ARBA00004141"/>
    </source>
</evidence>
<proteinExistence type="predicted"/>
<feature type="transmembrane region" description="Helical" evidence="7">
    <location>
        <begin position="288"/>
        <end position="308"/>
    </location>
</feature>
<feature type="transmembrane region" description="Helical" evidence="7">
    <location>
        <begin position="167"/>
        <end position="187"/>
    </location>
</feature>
<dbReference type="PANTHER" id="PTHR36838">
    <property type="entry name" value="AUXIN EFFLUX CARRIER FAMILY PROTEIN"/>
    <property type="match status" value="1"/>
</dbReference>
<comment type="subcellular location">
    <subcellularLocation>
        <location evidence="1">Membrane</location>
        <topology evidence="1">Multi-pass membrane protein</topology>
    </subcellularLocation>
</comment>
<accession>A1K8J6</accession>
<keyword evidence="2" id="KW-0813">Transport</keyword>
<evidence type="ECO:0000256" key="3">
    <source>
        <dbReference type="ARBA" id="ARBA00022475"/>
    </source>
</evidence>